<reference evidence="2" key="1">
    <citation type="journal article" date="2012" name="Nat. Genet.">
        <title>Lifestyle transitions in plant pathogenic Colletotrichum fungi deciphered by genome and transcriptome analyses.</title>
        <authorList>
            <person name="O'Connell R.J."/>
            <person name="Thon M.R."/>
            <person name="Hacquard S."/>
            <person name="Amyotte S.G."/>
            <person name="Kleemann J."/>
            <person name="Torres M.F."/>
            <person name="Damm U."/>
            <person name="Buiate E.A."/>
            <person name="Epstein L."/>
            <person name="Alkan N."/>
            <person name="Altmueller J."/>
            <person name="Alvarado-Balderrama L."/>
            <person name="Bauser C.A."/>
            <person name="Becker C."/>
            <person name="Birren B.W."/>
            <person name="Chen Z."/>
            <person name="Choi J."/>
            <person name="Crouch J.A."/>
            <person name="Duvick J.P."/>
            <person name="Farman M.A."/>
            <person name="Gan P."/>
            <person name="Heiman D."/>
            <person name="Henrissat B."/>
            <person name="Howard R.J."/>
            <person name="Kabbage M."/>
            <person name="Koch C."/>
            <person name="Kracher B."/>
            <person name="Kubo Y."/>
            <person name="Law A.D."/>
            <person name="Lebrun M.-H."/>
            <person name="Lee Y.-H."/>
            <person name="Miyara I."/>
            <person name="Moore N."/>
            <person name="Neumann U."/>
            <person name="Nordstroem K."/>
            <person name="Panaccione D.G."/>
            <person name="Panstruga R."/>
            <person name="Place M."/>
            <person name="Proctor R.H."/>
            <person name="Prusky D."/>
            <person name="Rech G."/>
            <person name="Reinhardt R."/>
            <person name="Rollins J.A."/>
            <person name="Rounsley S."/>
            <person name="Schardl C.L."/>
            <person name="Schwartz D.C."/>
            <person name="Shenoy N."/>
            <person name="Shirasu K."/>
            <person name="Sikhakolli U.R."/>
            <person name="Stueber K."/>
            <person name="Sukno S.A."/>
            <person name="Sweigard J.A."/>
            <person name="Takano Y."/>
            <person name="Takahara H."/>
            <person name="Trail F."/>
            <person name="van der Does H.C."/>
            <person name="Voll L.M."/>
            <person name="Will I."/>
            <person name="Young S."/>
            <person name="Zeng Q."/>
            <person name="Zhang J."/>
            <person name="Zhou S."/>
            <person name="Dickman M.B."/>
            <person name="Schulze-Lefert P."/>
            <person name="Ver Loren van Themaat E."/>
            <person name="Ma L.-J."/>
            <person name="Vaillancourt L.J."/>
        </authorList>
    </citation>
    <scope>NUCLEOTIDE SEQUENCE [LARGE SCALE GENOMIC DNA]</scope>
    <source>
        <strain evidence="2">IMI 349063</strain>
    </source>
</reference>
<evidence type="ECO:0000313" key="2">
    <source>
        <dbReference type="Proteomes" id="UP000007174"/>
    </source>
</evidence>
<gene>
    <name evidence="1" type="ORF">CH063_02562</name>
</gene>
<protein>
    <submittedName>
        <fullName evidence="1">Uncharacterized protein</fullName>
    </submittedName>
</protein>
<dbReference type="EMBL" id="CACQ02004612">
    <property type="protein sequence ID" value="CCF41301.1"/>
    <property type="molecule type" value="Genomic_DNA"/>
</dbReference>
<accession>H1VM48</accession>
<dbReference type="Proteomes" id="UP000007174">
    <property type="component" value="Unassembled WGS sequence"/>
</dbReference>
<proteinExistence type="predicted"/>
<name>H1VM48_COLHI</name>
<dbReference type="HOGENOM" id="CLU_1532439_0_0_1"/>
<evidence type="ECO:0000313" key="1">
    <source>
        <dbReference type="EMBL" id="CCF41301.1"/>
    </source>
</evidence>
<sequence length="175" mass="18554">MDGSWSLSLSETGPQDGQVFSNISQRVAPPTFVSLSNFPRQLITSNTDTIPSSCQVEACCPTTATARARIHSRSCNRRISSSPSCDRIRLQSSGGGEPVTAPMLVHALTAGEPSSAPNTWSAMCERVSHPNMHVLVSLSVSVCLFVCNVCLVSNCWGERELGSDVSLAAACHTVS</sequence>
<organism evidence="1 2">
    <name type="scientific">Colletotrichum higginsianum (strain IMI 349063)</name>
    <name type="common">Crucifer anthracnose fungus</name>
    <dbReference type="NCBI Taxonomy" id="759273"/>
    <lineage>
        <taxon>Eukaryota</taxon>
        <taxon>Fungi</taxon>
        <taxon>Dikarya</taxon>
        <taxon>Ascomycota</taxon>
        <taxon>Pezizomycotina</taxon>
        <taxon>Sordariomycetes</taxon>
        <taxon>Hypocreomycetidae</taxon>
        <taxon>Glomerellales</taxon>
        <taxon>Glomerellaceae</taxon>
        <taxon>Colletotrichum</taxon>
        <taxon>Colletotrichum destructivum species complex</taxon>
    </lineage>
</organism>
<dbReference type="AlphaFoldDB" id="H1VM48"/>